<accession>A0A5C6EHJ9</accession>
<comment type="caution">
    <text evidence="2">The sequence shown here is derived from an EMBL/GenBank/DDBJ whole genome shotgun (WGS) entry which is preliminary data.</text>
</comment>
<dbReference type="Proteomes" id="UP000318288">
    <property type="component" value="Unassembled WGS sequence"/>
</dbReference>
<feature type="compositionally biased region" description="Polar residues" evidence="1">
    <location>
        <begin position="163"/>
        <end position="175"/>
    </location>
</feature>
<proteinExistence type="predicted"/>
<keyword evidence="3" id="KW-1185">Reference proteome</keyword>
<name>A0A5C6EHJ9_9BACT</name>
<reference evidence="2 3" key="1">
    <citation type="submission" date="2019-02" db="EMBL/GenBank/DDBJ databases">
        <title>Deep-cultivation of Planctomycetes and their phenomic and genomic characterization uncovers novel biology.</title>
        <authorList>
            <person name="Wiegand S."/>
            <person name="Jogler M."/>
            <person name="Boedeker C."/>
            <person name="Pinto D."/>
            <person name="Vollmers J."/>
            <person name="Rivas-Marin E."/>
            <person name="Kohn T."/>
            <person name="Peeters S.H."/>
            <person name="Heuer A."/>
            <person name="Rast P."/>
            <person name="Oberbeckmann S."/>
            <person name="Bunk B."/>
            <person name="Jeske O."/>
            <person name="Meyerdierks A."/>
            <person name="Storesund J.E."/>
            <person name="Kallscheuer N."/>
            <person name="Luecker S."/>
            <person name="Lage O.M."/>
            <person name="Pohl T."/>
            <person name="Merkel B.J."/>
            <person name="Hornburger P."/>
            <person name="Mueller R.-W."/>
            <person name="Bruemmer F."/>
            <person name="Labrenz M."/>
            <person name="Spormann A.M."/>
            <person name="Op Den Camp H."/>
            <person name="Overmann J."/>
            <person name="Amann R."/>
            <person name="Jetten M.S.M."/>
            <person name="Mascher T."/>
            <person name="Medema M.H."/>
            <person name="Devos D.P."/>
            <person name="Kaster A.-K."/>
            <person name="Ovreas L."/>
            <person name="Rohde M."/>
            <person name="Galperin M.Y."/>
            <person name="Jogler C."/>
        </authorList>
    </citation>
    <scope>NUCLEOTIDE SEQUENCE [LARGE SCALE GENOMIC DNA]</scope>
    <source>
        <strain evidence="2 3">Poly51</strain>
    </source>
</reference>
<evidence type="ECO:0000256" key="1">
    <source>
        <dbReference type="SAM" id="MobiDB-lite"/>
    </source>
</evidence>
<organism evidence="2 3">
    <name type="scientific">Rubripirellula tenax</name>
    <dbReference type="NCBI Taxonomy" id="2528015"/>
    <lineage>
        <taxon>Bacteria</taxon>
        <taxon>Pseudomonadati</taxon>
        <taxon>Planctomycetota</taxon>
        <taxon>Planctomycetia</taxon>
        <taxon>Pirellulales</taxon>
        <taxon>Pirellulaceae</taxon>
        <taxon>Rubripirellula</taxon>
    </lineage>
</organism>
<dbReference type="AlphaFoldDB" id="A0A5C6EHJ9"/>
<sequence>MATRLSVVMVHATPPTATAQKISETLVGELIGRPGFDLVLVDALECLSDQSTDHLTLESLSGDVVVLAWRSVETTIADLARLGFSGQRVRHSGDPHGGVHRPGERSIFGFHLGEFAEAGTVLGSLQGLLASRGIKTFTIAGLPPVDKKGKVPQHPIPARSPIDTASQAFTPTDSSAEGLDLDALLDQLDQSDR</sequence>
<dbReference type="EMBL" id="SJPW01000006">
    <property type="protein sequence ID" value="TWU48492.1"/>
    <property type="molecule type" value="Genomic_DNA"/>
</dbReference>
<evidence type="ECO:0000313" key="2">
    <source>
        <dbReference type="EMBL" id="TWU48492.1"/>
    </source>
</evidence>
<evidence type="ECO:0000313" key="3">
    <source>
        <dbReference type="Proteomes" id="UP000318288"/>
    </source>
</evidence>
<dbReference type="RefSeq" id="WP_146459863.1">
    <property type="nucleotide sequence ID" value="NZ_SJPW01000006.1"/>
</dbReference>
<dbReference type="OrthoDB" id="290280at2"/>
<protein>
    <submittedName>
        <fullName evidence="2">Uncharacterized protein</fullName>
    </submittedName>
</protein>
<feature type="region of interest" description="Disordered" evidence="1">
    <location>
        <begin position="146"/>
        <end position="180"/>
    </location>
</feature>
<gene>
    <name evidence="2" type="ORF">Poly51_43900</name>
</gene>